<evidence type="ECO:0000313" key="2">
    <source>
        <dbReference type="Proteomes" id="UP000502665"/>
    </source>
</evidence>
<organism evidence="1 2">
    <name type="scientific">Streptomyces asoensis</name>
    <dbReference type="NCBI Taxonomy" id="249586"/>
    <lineage>
        <taxon>Bacteria</taxon>
        <taxon>Bacillati</taxon>
        <taxon>Actinomycetota</taxon>
        <taxon>Actinomycetes</taxon>
        <taxon>Kitasatosporales</taxon>
        <taxon>Streptomycetaceae</taxon>
        <taxon>Streptomyces</taxon>
    </lineage>
</organism>
<dbReference type="RefSeq" id="WP_171395630.1">
    <property type="nucleotide sequence ID" value="NZ_CP049838.1"/>
</dbReference>
<gene>
    <name evidence="1" type="ORF">G9272_06480</name>
</gene>
<proteinExistence type="predicted"/>
<accession>A0A6M4WLA4</accession>
<reference evidence="1" key="1">
    <citation type="submission" date="2020-03" db="EMBL/GenBank/DDBJ databases">
        <title>Molecular networking-based the target discovery of potent antiproliferative macrolactams: 5/6/7/16 polycyclic ansamycins and glycosylated trienomycin from Streptomyces cacaoi subsp. asoensis.</title>
        <authorList>
            <person name="Liu L.-L."/>
        </authorList>
    </citation>
    <scope>NUCLEOTIDE SEQUENCE [LARGE SCALE GENOMIC DNA]</scope>
    <source>
        <strain evidence="1">H2S5</strain>
    </source>
</reference>
<dbReference type="EMBL" id="CP049838">
    <property type="protein sequence ID" value="QJS99974.1"/>
    <property type="molecule type" value="Genomic_DNA"/>
</dbReference>
<sequence length="340" mass="35997">MRRWVKVSVAAAAVLGLGGWIAQPYVHQWWVIRTACDGTLPAGAVRDLIPEDARVTGTEAGGVKALGDYGCEVTVAGDHSADWRLLSLYAYTQRDDQDREFMSAFPESGFDSQAAMPDGLPGFVSRFGTLEFLLPCPDLGKDADGRQRKLLVHAGVSHSGSWRRPASYEVAVSFVNSASKRLGCGAEPLTAPEGVSPVDPADDEPKTVPLASARDTACGWLAGAGLPDPTHWKLDVQLTDAAPTGGCDVTIGDVATNGGPEGMDFVAWFGDWSNRLVSGNDSERPSLTASARCAGEAAHFALDASKDIPGVDRAKKRELLRAFAAAQVERRGCTGLEVDA</sequence>
<evidence type="ECO:0000313" key="1">
    <source>
        <dbReference type="EMBL" id="QJS99974.1"/>
    </source>
</evidence>
<keyword evidence="2" id="KW-1185">Reference proteome</keyword>
<protein>
    <submittedName>
        <fullName evidence="1">Uncharacterized protein</fullName>
    </submittedName>
</protein>
<dbReference type="Proteomes" id="UP000502665">
    <property type="component" value="Chromosome"/>
</dbReference>
<dbReference type="AlphaFoldDB" id="A0A6M4WLA4"/>
<name>A0A6M4WLA4_9ACTN</name>